<dbReference type="PANTHER" id="PTHR15657">
    <property type="entry name" value="THYROID TRANSCRIPTION FACTOR 1-ASSOCIATED PROTEIN 26"/>
    <property type="match status" value="1"/>
</dbReference>
<dbReference type="InterPro" id="IPR013730">
    <property type="entry name" value="Fyv7/TAP26"/>
</dbReference>
<dbReference type="PANTHER" id="PTHR15657:SF1">
    <property type="entry name" value="THYROID TRANSCRIPTION FACTOR 1-ASSOCIATED PROTEIN 26"/>
    <property type="match status" value="1"/>
</dbReference>
<protein>
    <recommendedName>
        <fullName evidence="4">rRNA-processing protein FYV7</fullName>
    </recommendedName>
</protein>
<dbReference type="Proteomes" id="UP001386955">
    <property type="component" value="Unassembled WGS sequence"/>
</dbReference>
<dbReference type="AlphaFoldDB" id="A0AAN9SIJ8"/>
<sequence length="258" mass="29937">MRRKRAAGGDFLPLPRRKGSNQSMEGAIFADQFASFSPHLFAKSYAEYSCESKGWANTALTSTLHLATMKKNEERIDNQKNKKKKHIMMKKNISRLGGGGLSLDAFASAKSNNNHYNPALIKKQREFYKNAKNVNKFKKLLKQQNQQNDPSLAQRLIENVNETKEYKDKSAKTKKNSARSLEELYKKQHEEKERERMEREAVQRIKKEEREQAEARRKAMREKMLKKTRKGQPVMKYRIEHLLETIQGSTKNTDGSKS</sequence>
<dbReference type="EMBL" id="JAYMYS010000004">
    <property type="protein sequence ID" value="KAK7396845.1"/>
    <property type="molecule type" value="Genomic_DNA"/>
</dbReference>
<gene>
    <name evidence="2" type="ORF">VNO78_18006</name>
</gene>
<proteinExistence type="predicted"/>
<keyword evidence="3" id="KW-1185">Reference proteome</keyword>
<dbReference type="GO" id="GO:0005634">
    <property type="term" value="C:nucleus"/>
    <property type="evidence" value="ECO:0007669"/>
    <property type="project" value="TreeGrafter"/>
</dbReference>
<feature type="region of interest" description="Disordered" evidence="1">
    <location>
        <begin position="185"/>
        <end position="233"/>
    </location>
</feature>
<comment type="caution">
    <text evidence="2">The sequence shown here is derived from an EMBL/GenBank/DDBJ whole genome shotgun (WGS) entry which is preliminary data.</text>
</comment>
<accession>A0AAN9SIJ8</accession>
<organism evidence="2 3">
    <name type="scientific">Psophocarpus tetragonolobus</name>
    <name type="common">Winged bean</name>
    <name type="synonym">Dolichos tetragonolobus</name>
    <dbReference type="NCBI Taxonomy" id="3891"/>
    <lineage>
        <taxon>Eukaryota</taxon>
        <taxon>Viridiplantae</taxon>
        <taxon>Streptophyta</taxon>
        <taxon>Embryophyta</taxon>
        <taxon>Tracheophyta</taxon>
        <taxon>Spermatophyta</taxon>
        <taxon>Magnoliopsida</taxon>
        <taxon>eudicotyledons</taxon>
        <taxon>Gunneridae</taxon>
        <taxon>Pentapetalae</taxon>
        <taxon>rosids</taxon>
        <taxon>fabids</taxon>
        <taxon>Fabales</taxon>
        <taxon>Fabaceae</taxon>
        <taxon>Papilionoideae</taxon>
        <taxon>50 kb inversion clade</taxon>
        <taxon>NPAAA clade</taxon>
        <taxon>indigoferoid/millettioid clade</taxon>
        <taxon>Phaseoleae</taxon>
        <taxon>Psophocarpus</taxon>
    </lineage>
</organism>
<evidence type="ECO:0000313" key="2">
    <source>
        <dbReference type="EMBL" id="KAK7396845.1"/>
    </source>
</evidence>
<evidence type="ECO:0008006" key="4">
    <source>
        <dbReference type="Google" id="ProtNLM"/>
    </source>
</evidence>
<name>A0AAN9SIJ8_PSOTE</name>
<evidence type="ECO:0000313" key="3">
    <source>
        <dbReference type="Proteomes" id="UP001386955"/>
    </source>
</evidence>
<feature type="compositionally biased region" description="Basic and acidic residues" evidence="1">
    <location>
        <begin position="185"/>
        <end position="225"/>
    </location>
</feature>
<evidence type="ECO:0000256" key="1">
    <source>
        <dbReference type="SAM" id="MobiDB-lite"/>
    </source>
</evidence>
<dbReference type="Pfam" id="PF08524">
    <property type="entry name" value="rRNA_processing"/>
    <property type="match status" value="1"/>
</dbReference>
<reference evidence="2 3" key="1">
    <citation type="submission" date="2024-01" db="EMBL/GenBank/DDBJ databases">
        <title>The genomes of 5 underutilized Papilionoideae crops provide insights into root nodulation and disease resistanc.</title>
        <authorList>
            <person name="Jiang F."/>
        </authorList>
    </citation>
    <scope>NUCLEOTIDE SEQUENCE [LARGE SCALE GENOMIC DNA]</scope>
    <source>
        <strain evidence="2">DUOXIRENSHENG_FW03</strain>
        <tissue evidence="2">Leaves</tissue>
    </source>
</reference>